<feature type="transmembrane region" description="Helical" evidence="6">
    <location>
        <begin position="33"/>
        <end position="50"/>
    </location>
</feature>
<name>A0A914YL89_9BILA</name>
<keyword evidence="7" id="KW-1185">Reference proteome</keyword>
<dbReference type="WBParaSite" id="PSU_v2.g2031.t1">
    <property type="protein sequence ID" value="PSU_v2.g2031.t1"/>
    <property type="gene ID" value="PSU_v2.g2031"/>
</dbReference>
<evidence type="ECO:0000313" key="7">
    <source>
        <dbReference type="Proteomes" id="UP000887577"/>
    </source>
</evidence>
<protein>
    <submittedName>
        <fullName evidence="8">Uncharacterized protein</fullName>
    </submittedName>
</protein>
<dbReference type="InterPro" id="IPR019397">
    <property type="entry name" value="Uncharacterised_TMEM39"/>
</dbReference>
<feature type="transmembrane region" description="Helical" evidence="6">
    <location>
        <begin position="7"/>
        <end position="27"/>
    </location>
</feature>
<evidence type="ECO:0000256" key="2">
    <source>
        <dbReference type="ARBA" id="ARBA00010737"/>
    </source>
</evidence>
<comment type="subcellular location">
    <subcellularLocation>
        <location evidence="1">Membrane</location>
        <topology evidence="1">Multi-pass membrane protein</topology>
    </subcellularLocation>
</comment>
<evidence type="ECO:0000256" key="4">
    <source>
        <dbReference type="ARBA" id="ARBA00022989"/>
    </source>
</evidence>
<organism evidence="7 8">
    <name type="scientific">Panagrolaimus superbus</name>
    <dbReference type="NCBI Taxonomy" id="310955"/>
    <lineage>
        <taxon>Eukaryota</taxon>
        <taxon>Metazoa</taxon>
        <taxon>Ecdysozoa</taxon>
        <taxon>Nematoda</taxon>
        <taxon>Chromadorea</taxon>
        <taxon>Rhabditida</taxon>
        <taxon>Tylenchina</taxon>
        <taxon>Panagrolaimomorpha</taxon>
        <taxon>Panagrolaimoidea</taxon>
        <taxon>Panagrolaimidae</taxon>
        <taxon>Panagrolaimus</taxon>
    </lineage>
</organism>
<proteinExistence type="inferred from homology"/>
<evidence type="ECO:0000256" key="3">
    <source>
        <dbReference type="ARBA" id="ARBA00022692"/>
    </source>
</evidence>
<dbReference type="Pfam" id="PF10271">
    <property type="entry name" value="Tmp39"/>
    <property type="match status" value="1"/>
</dbReference>
<dbReference type="Proteomes" id="UP000887577">
    <property type="component" value="Unplaced"/>
</dbReference>
<evidence type="ECO:0000256" key="6">
    <source>
        <dbReference type="SAM" id="Phobius"/>
    </source>
</evidence>
<keyword evidence="5 6" id="KW-0472">Membrane</keyword>
<evidence type="ECO:0000256" key="5">
    <source>
        <dbReference type="ARBA" id="ARBA00023136"/>
    </source>
</evidence>
<dbReference type="PANTHER" id="PTHR12995:SF4">
    <property type="entry name" value="FI21814P1"/>
    <property type="match status" value="1"/>
</dbReference>
<dbReference type="PANTHER" id="PTHR12995">
    <property type="entry name" value="FI21814P1"/>
    <property type="match status" value="1"/>
</dbReference>
<keyword evidence="3 6" id="KW-0812">Transmembrane</keyword>
<sequence length="89" mass="10498">MGNDPVRFVTILCIFEFSLILFQFWLLVLTTDWQHIVTLVLLMFANYLLLGKLFKDRIVIGRIVKPTPEDNSLWYQLLEEQRSRRPASG</sequence>
<keyword evidence="4 6" id="KW-1133">Transmembrane helix</keyword>
<accession>A0A914YL89</accession>
<evidence type="ECO:0000256" key="1">
    <source>
        <dbReference type="ARBA" id="ARBA00004141"/>
    </source>
</evidence>
<comment type="similarity">
    <text evidence="2">Belongs to the TMEM39 family.</text>
</comment>
<dbReference type="GO" id="GO:0016020">
    <property type="term" value="C:membrane"/>
    <property type="evidence" value="ECO:0007669"/>
    <property type="project" value="UniProtKB-SubCell"/>
</dbReference>
<evidence type="ECO:0000313" key="8">
    <source>
        <dbReference type="WBParaSite" id="PSU_v2.g2031.t1"/>
    </source>
</evidence>
<reference evidence="8" key="1">
    <citation type="submission" date="2022-11" db="UniProtKB">
        <authorList>
            <consortium name="WormBaseParasite"/>
        </authorList>
    </citation>
    <scope>IDENTIFICATION</scope>
</reference>
<dbReference type="AlphaFoldDB" id="A0A914YL89"/>